<comment type="caution">
    <text evidence="2">The sequence shown here is derived from an EMBL/GenBank/DDBJ whole genome shotgun (WGS) entry which is preliminary data.</text>
</comment>
<keyword evidence="3" id="KW-1185">Reference proteome</keyword>
<name>A0AA41KBD6_9EURY</name>
<gene>
    <name evidence="2" type="ORF">KTS37_04205</name>
</gene>
<dbReference type="GO" id="GO:0032259">
    <property type="term" value="P:methylation"/>
    <property type="evidence" value="ECO:0007669"/>
    <property type="project" value="UniProtKB-KW"/>
</dbReference>
<reference evidence="2" key="1">
    <citation type="submission" date="2021-06" db="EMBL/GenBank/DDBJ databases">
        <title>New haloarchaea isolates fom saline soil.</title>
        <authorList>
            <person name="Duran-Viseras A."/>
            <person name="Sanchez-Porro C.S."/>
            <person name="Ventosa A."/>
        </authorList>
    </citation>
    <scope>NUCLEOTIDE SEQUENCE</scope>
    <source>
        <strain evidence="2">JCM 18369</strain>
    </source>
</reference>
<keyword evidence="2" id="KW-0808">Transferase</keyword>
<dbReference type="AlphaFoldDB" id="A0AA41KBD6"/>
<proteinExistence type="predicted"/>
<evidence type="ECO:0000313" key="3">
    <source>
        <dbReference type="Proteomes" id="UP001166304"/>
    </source>
</evidence>
<dbReference type="Proteomes" id="UP001166304">
    <property type="component" value="Unassembled WGS sequence"/>
</dbReference>
<dbReference type="InterPro" id="IPR029063">
    <property type="entry name" value="SAM-dependent_MTases_sf"/>
</dbReference>
<sequence>MSGDVSAFDRFATAYDLVMPPARAGKLRAGLAVAERDVARIVDIGGGSGRGIRRLDVPERLVVDAAPGMLRRARDQGLDAIAGDAARLPLCQNSVDAAIIVDALHHMHDVDAVFRAAASVVRPGGVLVVREFDPTTLLGRVLVASEHLVGFESEFHTPDELVARLADAGLAGTVVERGFGYTVAGVAESEGAKYPAGQERV</sequence>
<dbReference type="GO" id="GO:0008757">
    <property type="term" value="F:S-adenosylmethionine-dependent methyltransferase activity"/>
    <property type="evidence" value="ECO:0007669"/>
    <property type="project" value="InterPro"/>
</dbReference>
<evidence type="ECO:0000259" key="1">
    <source>
        <dbReference type="Pfam" id="PF08241"/>
    </source>
</evidence>
<dbReference type="Gene3D" id="3.40.50.150">
    <property type="entry name" value="Vaccinia Virus protein VP39"/>
    <property type="match status" value="1"/>
</dbReference>
<dbReference type="EMBL" id="JAHQXE010000001">
    <property type="protein sequence ID" value="MBV0900985.1"/>
    <property type="molecule type" value="Genomic_DNA"/>
</dbReference>
<organism evidence="2 3">
    <name type="scientific">Haloarcula salina</name>
    <dbReference type="NCBI Taxonomy" id="1429914"/>
    <lineage>
        <taxon>Archaea</taxon>
        <taxon>Methanobacteriati</taxon>
        <taxon>Methanobacteriota</taxon>
        <taxon>Stenosarchaea group</taxon>
        <taxon>Halobacteria</taxon>
        <taxon>Halobacteriales</taxon>
        <taxon>Haloarculaceae</taxon>
        <taxon>Haloarcula</taxon>
    </lineage>
</organism>
<evidence type="ECO:0000313" key="2">
    <source>
        <dbReference type="EMBL" id="MBV0900985.1"/>
    </source>
</evidence>
<dbReference type="RefSeq" id="WP_162411747.1">
    <property type="nucleotide sequence ID" value="NZ_JAHQXE010000001.1"/>
</dbReference>
<accession>A0AA41KBD6</accession>
<dbReference type="SUPFAM" id="SSF53335">
    <property type="entry name" value="S-adenosyl-L-methionine-dependent methyltransferases"/>
    <property type="match status" value="1"/>
</dbReference>
<dbReference type="CDD" id="cd02440">
    <property type="entry name" value="AdoMet_MTases"/>
    <property type="match status" value="1"/>
</dbReference>
<keyword evidence="2" id="KW-0489">Methyltransferase</keyword>
<dbReference type="InterPro" id="IPR013216">
    <property type="entry name" value="Methyltransf_11"/>
</dbReference>
<dbReference type="PANTHER" id="PTHR43591">
    <property type="entry name" value="METHYLTRANSFERASE"/>
    <property type="match status" value="1"/>
</dbReference>
<protein>
    <submittedName>
        <fullName evidence="2">Class I SAM-dependent methyltransferase</fullName>
    </submittedName>
</protein>
<dbReference type="Pfam" id="PF08241">
    <property type="entry name" value="Methyltransf_11"/>
    <property type="match status" value="1"/>
</dbReference>
<feature type="domain" description="Methyltransferase type 11" evidence="1">
    <location>
        <begin position="42"/>
        <end position="129"/>
    </location>
</feature>